<dbReference type="AlphaFoldDB" id="A0A2U8JPY1"/>
<organism evidence="6">
    <name type="scientific">Persicaria minor</name>
    <dbReference type="NCBI Taxonomy" id="488003"/>
    <lineage>
        <taxon>Eukaryota</taxon>
        <taxon>Viridiplantae</taxon>
        <taxon>Streptophyta</taxon>
        <taxon>Embryophyta</taxon>
        <taxon>Tracheophyta</taxon>
        <taxon>Spermatophyta</taxon>
        <taxon>Magnoliopsida</taxon>
        <taxon>eudicotyledons</taxon>
        <taxon>Gunneridae</taxon>
        <taxon>Pentapetalae</taxon>
        <taxon>Caryophyllales</taxon>
        <taxon>Polygonaceae</taxon>
        <taxon>Polygonoideae</taxon>
        <taxon>Persicarieae</taxon>
        <taxon>Persicaria</taxon>
    </lineage>
</organism>
<sequence length="564" mass="65864">MSSQTVVLASPPVAAQTKFDVTRPIAKFHPCVWGNHFLNYTPSDEEVVTERKMELESLKLEVRKELLKIADRPLESMKLIDAIERLGVSYHFEKEIEESLKQAYDAYKKNDQDSSLDLYHTSLSFRILAQHGYYVSSEIFSKFIDEHGSFIGSLKSDIMGLLSLYDAAYLRGNGDTIMEKALEFSVVHLKVVAMEKDHPLAPQICRALVYPIHKGVVLIESRHYISFYEKQPFHMRSLLRYSKLEFNVRQSLHKEELKDLTMWWRSFEFPKTFPFIRDRVVEAYLNSVSVFHDPKFSVARVVYTKAFLLLTVLDDIYDSYGTIEELEAFTKAIERWDKSTIDELPSYMKLFYEIQYDSYKQFEDDVATLGIKNYVQYAVKEVITLSKAYLQEARWCKMKYVPTFDEYFQNAIKSSATTLMVVVSLLFNYVDETDAKKTFESVSKNSKPQRATCIIGRFMDDLVDYEWDKHRDHVVGGVDCYIKQHSVSEEKAFEAINMMVENAWKEINEEIFESTTTIAKPLLPYIYNFCRIMDYVYKNENGYTIVSQRMKDTIKLVFIEPLSI</sequence>
<dbReference type="InterPro" id="IPR034741">
    <property type="entry name" value="Terpene_cyclase-like_1_C"/>
</dbReference>
<dbReference type="InterPro" id="IPR008930">
    <property type="entry name" value="Terpenoid_cyclase/PrenylTrfase"/>
</dbReference>
<dbReference type="Gene3D" id="1.50.10.130">
    <property type="entry name" value="Terpene synthase, N-terminal domain"/>
    <property type="match status" value="1"/>
</dbReference>
<dbReference type="Pfam" id="PF01397">
    <property type="entry name" value="Terpene_synth"/>
    <property type="match status" value="1"/>
</dbReference>
<dbReference type="SUPFAM" id="SSF48576">
    <property type="entry name" value="Terpenoid synthases"/>
    <property type="match status" value="1"/>
</dbReference>
<keyword evidence="2" id="KW-0479">Metal-binding</keyword>
<dbReference type="PANTHER" id="PTHR31225">
    <property type="entry name" value="OS04G0344100 PROTEIN-RELATED"/>
    <property type="match status" value="1"/>
</dbReference>
<feature type="domain" description="Terpene synthase N-terminal" evidence="4">
    <location>
        <begin position="32"/>
        <end position="208"/>
    </location>
</feature>
<proteinExistence type="evidence at transcript level"/>
<feature type="domain" description="Terpene synthase metal-binding" evidence="5">
    <location>
        <begin position="267"/>
        <end position="506"/>
    </location>
</feature>
<dbReference type="InterPro" id="IPR008949">
    <property type="entry name" value="Isoprenoid_synthase_dom_sf"/>
</dbReference>
<dbReference type="Pfam" id="PF03936">
    <property type="entry name" value="Terpene_synth_C"/>
    <property type="match status" value="1"/>
</dbReference>
<comment type="cofactor">
    <cofactor evidence="1">
        <name>Mg(2+)</name>
        <dbReference type="ChEBI" id="CHEBI:18420"/>
    </cofactor>
</comment>
<evidence type="ECO:0000256" key="2">
    <source>
        <dbReference type="ARBA" id="ARBA00022723"/>
    </source>
</evidence>
<dbReference type="PANTHER" id="PTHR31225:SF221">
    <property type="entry name" value="(-)-GERMACRENE D SYNTHASE"/>
    <property type="match status" value="1"/>
</dbReference>
<dbReference type="GO" id="GO:0000287">
    <property type="term" value="F:magnesium ion binding"/>
    <property type="evidence" value="ECO:0007669"/>
    <property type="project" value="InterPro"/>
</dbReference>
<evidence type="ECO:0000259" key="4">
    <source>
        <dbReference type="Pfam" id="PF01397"/>
    </source>
</evidence>
<dbReference type="SFLD" id="SFLDG01019">
    <property type="entry name" value="Terpene_Cyclase_Like_1_C_Termi"/>
    <property type="match status" value="1"/>
</dbReference>
<dbReference type="Gene3D" id="1.10.600.10">
    <property type="entry name" value="Farnesyl Diphosphate Synthase"/>
    <property type="match status" value="1"/>
</dbReference>
<evidence type="ECO:0000313" key="6">
    <source>
        <dbReference type="EMBL" id="AWK77755.1"/>
    </source>
</evidence>
<dbReference type="GO" id="GO:0010333">
    <property type="term" value="F:terpene synthase activity"/>
    <property type="evidence" value="ECO:0007669"/>
    <property type="project" value="InterPro"/>
</dbReference>
<evidence type="ECO:0000259" key="5">
    <source>
        <dbReference type="Pfam" id="PF03936"/>
    </source>
</evidence>
<dbReference type="InterPro" id="IPR005630">
    <property type="entry name" value="Terpene_synthase_metal-bd"/>
</dbReference>
<dbReference type="EMBL" id="MG921606">
    <property type="protein sequence ID" value="AWK77755.1"/>
    <property type="molecule type" value="mRNA"/>
</dbReference>
<keyword evidence="3" id="KW-0456">Lyase</keyword>
<name>A0A2U8JPY1_9CARY</name>
<dbReference type="FunFam" id="1.10.600.10:FF:000007">
    <property type="entry name" value="Isoprene synthase, chloroplastic"/>
    <property type="match status" value="1"/>
</dbReference>
<accession>A0A2U8JPY1</accession>
<dbReference type="GO" id="GO:0016102">
    <property type="term" value="P:diterpenoid biosynthetic process"/>
    <property type="evidence" value="ECO:0007669"/>
    <property type="project" value="InterPro"/>
</dbReference>
<reference evidence="6" key="1">
    <citation type="submission" date="2018-02" db="EMBL/GenBank/DDBJ databases">
        <title>Functional characterization of new sesquiterpene synthase from malaysian herbal plant, Polygonum minus.</title>
        <authorList>
            <person name="Rusdi N.A."/>
            <person name="Baharum S.N."/>
            <person name="Goh H.-H."/>
            <person name="Noor S.S.N.M."/>
        </authorList>
    </citation>
    <scope>NUCLEOTIDE SEQUENCE</scope>
    <source>
        <strain evidence="6">M15</strain>
    </source>
</reference>
<dbReference type="SFLD" id="SFLDS00005">
    <property type="entry name" value="Isoprenoid_Synthase_Type_I"/>
    <property type="match status" value="1"/>
</dbReference>
<dbReference type="CDD" id="cd00684">
    <property type="entry name" value="Terpene_cyclase_plant_C1"/>
    <property type="match status" value="1"/>
</dbReference>
<dbReference type="InterPro" id="IPR001906">
    <property type="entry name" value="Terpene_synth_N"/>
</dbReference>
<dbReference type="InterPro" id="IPR050148">
    <property type="entry name" value="Terpene_synthase-like"/>
</dbReference>
<dbReference type="FunFam" id="1.50.10.130:FF:000001">
    <property type="entry name" value="Isoprene synthase, chloroplastic"/>
    <property type="match status" value="1"/>
</dbReference>
<protein>
    <submittedName>
        <fullName evidence="6">Sesquiterpene synthase 2</fullName>
    </submittedName>
</protein>
<evidence type="ECO:0000256" key="1">
    <source>
        <dbReference type="ARBA" id="ARBA00001946"/>
    </source>
</evidence>
<dbReference type="SUPFAM" id="SSF48239">
    <property type="entry name" value="Terpenoid cyclases/Protein prenyltransferases"/>
    <property type="match status" value="1"/>
</dbReference>
<gene>
    <name evidence="6" type="primary">STPS2</name>
</gene>
<dbReference type="InterPro" id="IPR044814">
    <property type="entry name" value="Terpene_cyclase_plant_C1"/>
</dbReference>
<dbReference type="InterPro" id="IPR036965">
    <property type="entry name" value="Terpene_synth_N_sf"/>
</dbReference>
<evidence type="ECO:0000256" key="3">
    <source>
        <dbReference type="ARBA" id="ARBA00023239"/>
    </source>
</evidence>